<keyword evidence="5" id="KW-1185">Reference proteome</keyword>
<name>A0ABW3UKZ8_9BACL</name>
<evidence type="ECO:0000313" key="5">
    <source>
        <dbReference type="Proteomes" id="UP001597180"/>
    </source>
</evidence>
<sequence>MDHGNVQVVELSEDIIPEASRLIAQFKNLDVSNEQRLSECQETLLRLLRYPHAFCLLARIEDQYAGFLTYNRGLSTSRGLPILRIQDVYTAPPYRRKGTARQLLLHARMIAEKAGANRMQLETDLTNTAARPLYEELGFLWMEQKIVYMYPMNGWRRPDEA</sequence>
<dbReference type="InterPro" id="IPR000182">
    <property type="entry name" value="GNAT_dom"/>
</dbReference>
<dbReference type="EMBL" id="JBHTLU010000013">
    <property type="protein sequence ID" value="MFD1220225.1"/>
    <property type="molecule type" value="Genomic_DNA"/>
</dbReference>
<evidence type="ECO:0000259" key="3">
    <source>
        <dbReference type="PROSITE" id="PS51186"/>
    </source>
</evidence>
<dbReference type="SUPFAM" id="SSF55729">
    <property type="entry name" value="Acyl-CoA N-acyltransferases (Nat)"/>
    <property type="match status" value="1"/>
</dbReference>
<dbReference type="Gene3D" id="3.40.630.30">
    <property type="match status" value="1"/>
</dbReference>
<dbReference type="CDD" id="cd04301">
    <property type="entry name" value="NAT_SF"/>
    <property type="match status" value="1"/>
</dbReference>
<dbReference type="GO" id="GO:0016746">
    <property type="term" value="F:acyltransferase activity"/>
    <property type="evidence" value="ECO:0007669"/>
    <property type="project" value="UniProtKB-KW"/>
</dbReference>
<dbReference type="RefSeq" id="WP_345586960.1">
    <property type="nucleotide sequence ID" value="NZ_BAABJG010000006.1"/>
</dbReference>
<dbReference type="InterPro" id="IPR016181">
    <property type="entry name" value="Acyl_CoA_acyltransferase"/>
</dbReference>
<keyword evidence="2 4" id="KW-0012">Acyltransferase</keyword>
<dbReference type="EC" id="2.3.-.-" evidence="4"/>
<proteinExistence type="predicted"/>
<dbReference type="PANTHER" id="PTHR43420">
    <property type="entry name" value="ACETYLTRANSFERASE"/>
    <property type="match status" value="1"/>
</dbReference>
<dbReference type="Proteomes" id="UP001597180">
    <property type="component" value="Unassembled WGS sequence"/>
</dbReference>
<dbReference type="Pfam" id="PF00583">
    <property type="entry name" value="Acetyltransf_1"/>
    <property type="match status" value="1"/>
</dbReference>
<keyword evidence="1 4" id="KW-0808">Transferase</keyword>
<gene>
    <name evidence="4" type="ORF">ACFQ4B_08845</name>
</gene>
<evidence type="ECO:0000256" key="1">
    <source>
        <dbReference type="ARBA" id="ARBA00022679"/>
    </source>
</evidence>
<dbReference type="InterPro" id="IPR050680">
    <property type="entry name" value="YpeA/RimI_acetyltransf"/>
</dbReference>
<evidence type="ECO:0000256" key="2">
    <source>
        <dbReference type="ARBA" id="ARBA00023315"/>
    </source>
</evidence>
<protein>
    <submittedName>
        <fullName evidence="4">GNAT family N-acetyltransferase</fullName>
        <ecNumber evidence="4">2.3.-.-</ecNumber>
    </submittedName>
</protein>
<accession>A0ABW3UKZ8</accession>
<feature type="domain" description="N-acetyltransferase" evidence="3">
    <location>
        <begin position="6"/>
        <end position="157"/>
    </location>
</feature>
<reference evidence="5" key="1">
    <citation type="journal article" date="2019" name="Int. J. Syst. Evol. Microbiol.">
        <title>The Global Catalogue of Microorganisms (GCM) 10K type strain sequencing project: providing services to taxonomists for standard genome sequencing and annotation.</title>
        <authorList>
            <consortium name="The Broad Institute Genomics Platform"/>
            <consortium name="The Broad Institute Genome Sequencing Center for Infectious Disease"/>
            <person name="Wu L."/>
            <person name="Ma J."/>
        </authorList>
    </citation>
    <scope>NUCLEOTIDE SEQUENCE [LARGE SCALE GENOMIC DNA]</scope>
    <source>
        <strain evidence="5">CCUG 53270</strain>
    </source>
</reference>
<evidence type="ECO:0000313" key="4">
    <source>
        <dbReference type="EMBL" id="MFD1220225.1"/>
    </source>
</evidence>
<organism evidence="4 5">
    <name type="scientific">Paenibacillus vulneris</name>
    <dbReference type="NCBI Taxonomy" id="1133364"/>
    <lineage>
        <taxon>Bacteria</taxon>
        <taxon>Bacillati</taxon>
        <taxon>Bacillota</taxon>
        <taxon>Bacilli</taxon>
        <taxon>Bacillales</taxon>
        <taxon>Paenibacillaceae</taxon>
        <taxon>Paenibacillus</taxon>
    </lineage>
</organism>
<comment type="caution">
    <text evidence="4">The sequence shown here is derived from an EMBL/GenBank/DDBJ whole genome shotgun (WGS) entry which is preliminary data.</text>
</comment>
<dbReference type="PROSITE" id="PS51186">
    <property type="entry name" value="GNAT"/>
    <property type="match status" value="1"/>
</dbReference>